<dbReference type="EMBL" id="MCFF01000024">
    <property type="protein sequence ID" value="ORZ12942.1"/>
    <property type="molecule type" value="Genomic_DNA"/>
</dbReference>
<dbReference type="CDD" id="cd18978">
    <property type="entry name" value="CD_DDE_transposase_like"/>
    <property type="match status" value="1"/>
</dbReference>
<keyword evidence="5" id="KW-1185">Reference proteome</keyword>
<dbReference type="Gene3D" id="2.40.50.40">
    <property type="match status" value="1"/>
</dbReference>
<evidence type="ECO:0000259" key="3">
    <source>
        <dbReference type="PROSITE" id="PS50013"/>
    </source>
</evidence>
<keyword evidence="2" id="KW-0539">Nucleus</keyword>
<name>A0A1Y2GJN0_9FUNG</name>
<evidence type="ECO:0000256" key="1">
    <source>
        <dbReference type="ARBA" id="ARBA00004123"/>
    </source>
</evidence>
<dbReference type="PANTHER" id="PTHR22812">
    <property type="entry name" value="CHROMOBOX PROTEIN"/>
    <property type="match status" value="1"/>
</dbReference>
<dbReference type="SMART" id="SM00298">
    <property type="entry name" value="CHROMO"/>
    <property type="match status" value="1"/>
</dbReference>
<dbReference type="InParanoid" id="A0A1Y2GJN0"/>
<evidence type="ECO:0000313" key="4">
    <source>
        <dbReference type="EMBL" id="ORZ12942.1"/>
    </source>
</evidence>
<accession>A0A1Y2GJN0</accession>
<sequence>MAIEKKIDRLDCITLDGGYSQFLHGIIEHSDQLESTNFCCPVRKTRGIAFTDQEKKYNEMSIFSLQFKLCCLLLNIKRMVALRNITIEPHHSFWMQENFDYPDGTEANISQIPTAPSYVVEIKDARSMYQLQDAFLNLGITTTSNVDNDHEMGDSNIETAYEIKKIIEHRGEGDGVEYLVQWKGYNKCDNSWEPLSSFNQTRAIDDYWNSKREF</sequence>
<dbReference type="OrthoDB" id="2393881at2759"/>
<comment type="subcellular location">
    <subcellularLocation>
        <location evidence="1">Nucleus</location>
    </subcellularLocation>
</comment>
<dbReference type="GeneID" id="33562707"/>
<dbReference type="RefSeq" id="XP_021880291.1">
    <property type="nucleotide sequence ID" value="XM_022020863.1"/>
</dbReference>
<dbReference type="InterPro" id="IPR000953">
    <property type="entry name" value="Chromo/chromo_shadow_dom"/>
</dbReference>
<feature type="domain" description="Chromo" evidence="3">
    <location>
        <begin position="161"/>
        <end position="214"/>
    </location>
</feature>
<evidence type="ECO:0000256" key="2">
    <source>
        <dbReference type="ARBA" id="ARBA00023242"/>
    </source>
</evidence>
<organism evidence="4 5">
    <name type="scientific">Lobosporangium transversale</name>
    <dbReference type="NCBI Taxonomy" id="64571"/>
    <lineage>
        <taxon>Eukaryota</taxon>
        <taxon>Fungi</taxon>
        <taxon>Fungi incertae sedis</taxon>
        <taxon>Mucoromycota</taxon>
        <taxon>Mortierellomycotina</taxon>
        <taxon>Mortierellomycetes</taxon>
        <taxon>Mortierellales</taxon>
        <taxon>Mortierellaceae</taxon>
        <taxon>Lobosporangium</taxon>
    </lineage>
</organism>
<comment type="caution">
    <text evidence="4">The sequence shown here is derived from an EMBL/GenBank/DDBJ whole genome shotgun (WGS) entry which is preliminary data.</text>
</comment>
<dbReference type="Proteomes" id="UP000193648">
    <property type="component" value="Unassembled WGS sequence"/>
</dbReference>
<dbReference type="AlphaFoldDB" id="A0A1Y2GJN0"/>
<dbReference type="InterPro" id="IPR023780">
    <property type="entry name" value="Chromo_domain"/>
</dbReference>
<dbReference type="SUPFAM" id="SSF54160">
    <property type="entry name" value="Chromo domain-like"/>
    <property type="match status" value="1"/>
</dbReference>
<evidence type="ECO:0000313" key="5">
    <source>
        <dbReference type="Proteomes" id="UP000193648"/>
    </source>
</evidence>
<dbReference type="Pfam" id="PF00385">
    <property type="entry name" value="Chromo"/>
    <property type="match status" value="1"/>
</dbReference>
<dbReference type="GO" id="GO:0005634">
    <property type="term" value="C:nucleus"/>
    <property type="evidence" value="ECO:0007669"/>
    <property type="project" value="UniProtKB-SubCell"/>
</dbReference>
<dbReference type="STRING" id="64571.A0A1Y2GJN0"/>
<dbReference type="PROSITE" id="PS50013">
    <property type="entry name" value="CHROMO_2"/>
    <property type="match status" value="1"/>
</dbReference>
<protein>
    <recommendedName>
        <fullName evidence="3">Chromo domain-containing protein</fullName>
    </recommendedName>
</protein>
<dbReference type="InterPro" id="IPR051219">
    <property type="entry name" value="Heterochromatin_chromo-domain"/>
</dbReference>
<reference evidence="4 5" key="1">
    <citation type="submission" date="2016-07" db="EMBL/GenBank/DDBJ databases">
        <title>Pervasive Adenine N6-methylation of Active Genes in Fungi.</title>
        <authorList>
            <consortium name="DOE Joint Genome Institute"/>
            <person name="Mondo S.J."/>
            <person name="Dannebaum R.O."/>
            <person name="Kuo R.C."/>
            <person name="Labutti K."/>
            <person name="Haridas S."/>
            <person name="Kuo A."/>
            <person name="Salamov A."/>
            <person name="Ahrendt S.R."/>
            <person name="Lipzen A."/>
            <person name="Sullivan W."/>
            <person name="Andreopoulos W.B."/>
            <person name="Clum A."/>
            <person name="Lindquist E."/>
            <person name="Daum C."/>
            <person name="Ramamoorthy G.K."/>
            <person name="Gryganskyi A."/>
            <person name="Culley D."/>
            <person name="Magnuson J.K."/>
            <person name="James T.Y."/>
            <person name="O'Malley M.A."/>
            <person name="Stajich J.E."/>
            <person name="Spatafora J.W."/>
            <person name="Visel A."/>
            <person name="Grigoriev I.V."/>
        </authorList>
    </citation>
    <scope>NUCLEOTIDE SEQUENCE [LARGE SCALE GENOMIC DNA]</scope>
    <source>
        <strain evidence="4 5">NRRL 3116</strain>
    </source>
</reference>
<gene>
    <name evidence="4" type="ORF">BCR41DRAFT_307541</name>
</gene>
<proteinExistence type="predicted"/>
<dbReference type="InterPro" id="IPR016197">
    <property type="entry name" value="Chromo-like_dom_sf"/>
</dbReference>